<gene>
    <name evidence="2" type="ORF">ISS97_03005</name>
</gene>
<evidence type="ECO:0000256" key="1">
    <source>
        <dbReference type="SAM" id="MobiDB-lite"/>
    </source>
</evidence>
<dbReference type="Proteomes" id="UP001620408">
    <property type="component" value="Unassembled WGS sequence"/>
</dbReference>
<accession>A0ABW8K232</accession>
<dbReference type="Gene3D" id="3.40.50.1820">
    <property type="entry name" value="alpha/beta hydrolase"/>
    <property type="match status" value="1"/>
</dbReference>
<proteinExistence type="predicted"/>
<evidence type="ECO:0000313" key="3">
    <source>
        <dbReference type="Proteomes" id="UP001620408"/>
    </source>
</evidence>
<name>A0ABW8K232_9GAMM</name>
<evidence type="ECO:0000313" key="2">
    <source>
        <dbReference type="EMBL" id="MFK2916221.1"/>
    </source>
</evidence>
<keyword evidence="3" id="KW-1185">Reference proteome</keyword>
<sequence length="327" mass="34422">MYLELQSNRSSAALPVNHSTTQSQPAASTVASADAHVSLPQFAFNPQLAGLTRAMFGNSATTAAPNFDAQVRGTDAKAIDLQLAKISQDVYDPNSKGIEGWTRLSNDQLMQAGIDPASLEDPSTGFRAAIYQDKNGDHVLAFAGSNDAKDWLNNAEQGLGISAAQYNQAVSLATEAKAAFGSSLAITGHSLGGGLASIASLATDSAGVTFNAAGLNDATIQRLIPEGDPAALKQQAENGLIRRYAVNGEILTTTQEHTPLPDAVGHKITLNDPAPVAKPDLHWYDWATGKAEVLEAKYAIDVAKHSVDLHMDDAVISAMEKDHPWAP</sequence>
<dbReference type="SUPFAM" id="SSF53474">
    <property type="entry name" value="alpha/beta-Hydrolases"/>
    <property type="match status" value="1"/>
</dbReference>
<organism evidence="2 3">
    <name type="scientific">Dyella koreensis</name>
    <dbReference type="NCBI Taxonomy" id="311235"/>
    <lineage>
        <taxon>Bacteria</taxon>
        <taxon>Pseudomonadati</taxon>
        <taxon>Pseudomonadota</taxon>
        <taxon>Gammaproteobacteria</taxon>
        <taxon>Lysobacterales</taxon>
        <taxon>Rhodanobacteraceae</taxon>
        <taxon>Dyella</taxon>
    </lineage>
</organism>
<dbReference type="Pfam" id="PF26363">
    <property type="entry name" value="Phospholipase-like"/>
    <property type="match status" value="1"/>
</dbReference>
<dbReference type="InterPro" id="IPR029058">
    <property type="entry name" value="AB_hydrolase_fold"/>
</dbReference>
<protein>
    <submittedName>
        <fullName evidence="2">DUF2974 domain-containing protein</fullName>
    </submittedName>
</protein>
<dbReference type="RefSeq" id="WP_379984874.1">
    <property type="nucleotide sequence ID" value="NZ_JADIKD010000006.1"/>
</dbReference>
<feature type="region of interest" description="Disordered" evidence="1">
    <location>
        <begin position="1"/>
        <end position="28"/>
    </location>
</feature>
<comment type="caution">
    <text evidence="2">The sequence shown here is derived from an EMBL/GenBank/DDBJ whole genome shotgun (WGS) entry which is preliminary data.</text>
</comment>
<dbReference type="EMBL" id="JADIKD010000006">
    <property type="protein sequence ID" value="MFK2916221.1"/>
    <property type="molecule type" value="Genomic_DNA"/>
</dbReference>
<reference evidence="2 3" key="1">
    <citation type="submission" date="2020-10" db="EMBL/GenBank/DDBJ databases">
        <title>Phylogeny of dyella-like bacteria.</title>
        <authorList>
            <person name="Fu J."/>
        </authorList>
    </citation>
    <scope>NUCLEOTIDE SEQUENCE [LARGE SCALE GENOMIC DNA]</scope>
    <source>
        <strain evidence="2 3">BB4</strain>
    </source>
</reference>